<proteinExistence type="predicted"/>
<feature type="domain" description="SbsA Ig-like" evidence="2">
    <location>
        <begin position="34"/>
        <end position="136"/>
    </location>
</feature>
<keyword evidence="4" id="KW-1185">Reference proteome</keyword>
<evidence type="ECO:0000313" key="4">
    <source>
        <dbReference type="Proteomes" id="UP000676776"/>
    </source>
</evidence>
<sequence>MVIRPLLQLFLVVLWTCLIVSCANRGTPSGGEKDIDPPVIKRISPKNFSTGFTSDEIVIEFDEFVKIKDVQKQLIISPPLDNQPTIYPLGGASRTIKIKLKDTLETNTTYAFNFGQSIVDNNEENPYPYFRYVFSTGDTIDSLSVKGYVVDALLEQPDKFVSVMLYEKDSAYTDSIVYKEKPRYITNTLDSVTTFSVDNIKEGTYKLIALKDKSSNYIFNQKDDKIGFINEFISVPNDSLYELKLFNELINFKAIKPKQESGSKIIFPYEGSHENMKIRVLGEKPEGFTYKMTKNPETDTIYYWYKPKFEIDTTFFVVTNEKYVDTFKHRFRDLVRDSLQIKAVTSGTLTSEEDFVLEATTPLETIDKSRIKLINKDSLEVAFELELDTLLNRVAIEIVKEEGEKYDFTMLPNTFTDFYDEVNKDTLNFSFRTKMTSEYGNIRVNLRNAKLPLIVQLTDDKGKVLYERYTSSSPVVDFTDVLPKQYSLRVVFDTNKNGKYDPGNFLLGLQPERVSYAPKIDEVRANFDQIIEFNLLD</sequence>
<dbReference type="EMBL" id="JAGEVF010000014">
    <property type="protein sequence ID" value="MBO3117886.1"/>
    <property type="molecule type" value="Genomic_DNA"/>
</dbReference>
<evidence type="ECO:0000259" key="2">
    <source>
        <dbReference type="Pfam" id="PF13205"/>
    </source>
</evidence>
<name>A0ABS3T562_9FLAO</name>
<dbReference type="Proteomes" id="UP000676776">
    <property type="component" value="Unassembled WGS sequence"/>
</dbReference>
<evidence type="ECO:0000313" key="3">
    <source>
        <dbReference type="EMBL" id="MBO3117886.1"/>
    </source>
</evidence>
<evidence type="ECO:0000256" key="1">
    <source>
        <dbReference type="ARBA" id="ARBA00022729"/>
    </source>
</evidence>
<dbReference type="Pfam" id="PF13205">
    <property type="entry name" value="Big_5"/>
    <property type="match status" value="1"/>
</dbReference>
<dbReference type="PROSITE" id="PS51257">
    <property type="entry name" value="PROKAR_LIPOPROTEIN"/>
    <property type="match status" value="1"/>
</dbReference>
<reference evidence="3 4" key="1">
    <citation type="submission" date="2021-03" db="EMBL/GenBank/DDBJ databases">
        <title>Winogradskyella sp. nov., isolated from costal sediment.</title>
        <authorList>
            <person name="Gao C."/>
        </authorList>
    </citation>
    <scope>NUCLEOTIDE SEQUENCE [LARGE SCALE GENOMIC DNA]</scope>
    <source>
        <strain evidence="3 4">DF17</strain>
    </source>
</reference>
<protein>
    <submittedName>
        <fullName evidence="3">Ig-like domain-containing protein</fullName>
    </submittedName>
</protein>
<organism evidence="3 4">
    <name type="scientific">Winogradskyella pelagia</name>
    <dbReference type="NCBI Taxonomy" id="2819984"/>
    <lineage>
        <taxon>Bacteria</taxon>
        <taxon>Pseudomonadati</taxon>
        <taxon>Bacteroidota</taxon>
        <taxon>Flavobacteriia</taxon>
        <taxon>Flavobacteriales</taxon>
        <taxon>Flavobacteriaceae</taxon>
        <taxon>Winogradskyella</taxon>
    </lineage>
</organism>
<gene>
    <name evidence="3" type="ORF">J4050_14110</name>
</gene>
<accession>A0ABS3T562</accession>
<dbReference type="RefSeq" id="WP_208155243.1">
    <property type="nucleotide sequence ID" value="NZ_JAGEVF010000014.1"/>
</dbReference>
<comment type="caution">
    <text evidence="3">The sequence shown here is derived from an EMBL/GenBank/DDBJ whole genome shotgun (WGS) entry which is preliminary data.</text>
</comment>
<keyword evidence="1" id="KW-0732">Signal</keyword>
<dbReference type="InterPro" id="IPR032812">
    <property type="entry name" value="SbsA_Ig"/>
</dbReference>